<dbReference type="Pfam" id="PF07302">
    <property type="entry name" value="AroM"/>
    <property type="match status" value="1"/>
</dbReference>
<reference evidence="1 2" key="1">
    <citation type="submission" date="2024-06" db="EMBL/GenBank/DDBJ databases">
        <title>Genomic Encyclopedia of Type Strains, Phase IV (KMG-IV): sequencing the most valuable type-strain genomes for metagenomic binning, comparative biology and taxonomic classification.</title>
        <authorList>
            <person name="Goeker M."/>
        </authorList>
    </citation>
    <scope>NUCLEOTIDE SEQUENCE [LARGE SCALE GENOMIC DNA]</scope>
    <source>
        <strain evidence="1 2">DSM 27865</strain>
    </source>
</reference>
<evidence type="ECO:0000313" key="1">
    <source>
        <dbReference type="EMBL" id="MET3792851.1"/>
    </source>
</evidence>
<dbReference type="InterPro" id="IPR010843">
    <property type="entry name" value="Uncharacterised_AroM"/>
</dbReference>
<comment type="caution">
    <text evidence="1">The sequence shown here is derived from an EMBL/GenBank/DDBJ whole genome shotgun (WGS) entry which is preliminary data.</text>
</comment>
<sequence length="225" mass="24214">MKQQLHVAFVTIGQTPRSDIVPEMLSEIELGFDRDRLVVSEYGVLDGLEGAALDAMRAGEGEEIFATRLRDGTEIAISVERTEARLNELLHALDGKVDLIVMLCTGTRTEPLARTLVIEAQSVVDKTVEALAASCRRLGVIVPLAGQVGDFSAHHAFDGETVVVSASPYSQGDFEAAASQLADCDLIVMHCMGYDSAMHERVKAKAGKPVLLSRRVVAGVARQLI</sequence>
<dbReference type="EMBL" id="JBEPML010000010">
    <property type="protein sequence ID" value="MET3792851.1"/>
    <property type="molecule type" value="Genomic_DNA"/>
</dbReference>
<dbReference type="RefSeq" id="WP_354196232.1">
    <property type="nucleotide sequence ID" value="NZ_JBEPML010000010.1"/>
</dbReference>
<organism evidence="1 2">
    <name type="scientific">Aquamicrobium terrae</name>
    <dbReference type="NCBI Taxonomy" id="1324945"/>
    <lineage>
        <taxon>Bacteria</taxon>
        <taxon>Pseudomonadati</taxon>
        <taxon>Pseudomonadota</taxon>
        <taxon>Alphaproteobacteria</taxon>
        <taxon>Hyphomicrobiales</taxon>
        <taxon>Phyllobacteriaceae</taxon>
        <taxon>Aquamicrobium</taxon>
    </lineage>
</organism>
<accession>A0ABV2N1C3</accession>
<name>A0ABV2N1C3_9HYPH</name>
<proteinExistence type="predicted"/>
<protein>
    <submittedName>
        <fullName evidence="1">Protein AroM</fullName>
    </submittedName>
</protein>
<evidence type="ECO:0000313" key="2">
    <source>
        <dbReference type="Proteomes" id="UP001549076"/>
    </source>
</evidence>
<dbReference type="Proteomes" id="UP001549076">
    <property type="component" value="Unassembled WGS sequence"/>
</dbReference>
<keyword evidence="2" id="KW-1185">Reference proteome</keyword>
<gene>
    <name evidence="1" type="ORF">ABID37_003074</name>
</gene>